<gene>
    <name evidence="3" type="ORF">LSG31_21640</name>
</gene>
<dbReference type="InterPro" id="IPR036291">
    <property type="entry name" value="NAD(P)-bd_dom_sf"/>
</dbReference>
<dbReference type="RefSeq" id="WP_347437119.1">
    <property type="nucleotide sequence ID" value="NZ_CP089291.1"/>
</dbReference>
<organism evidence="3 4">
    <name type="scientific">Fodinisporobacter ferrooxydans</name>
    <dbReference type="NCBI Taxonomy" id="2901836"/>
    <lineage>
        <taxon>Bacteria</taxon>
        <taxon>Bacillati</taxon>
        <taxon>Bacillota</taxon>
        <taxon>Bacilli</taxon>
        <taxon>Bacillales</taxon>
        <taxon>Alicyclobacillaceae</taxon>
        <taxon>Fodinisporobacter</taxon>
    </lineage>
</organism>
<sequence length="239" mass="26082">MVTFDLQDKVALITGSTNFWGEGIGLSLARAGAEVWLHHFEGNEAAERLCQTIQSAGGQAHLISGDLTKPEEVTRVINFIIQHSGSIDILINNAEEHDFKSLKELEPDAWVAMFDMNLDVPFLCCKEVFPHMVRAGKGYVVNITSAAAVTGEMGPHFAASKSALNSMTRALSREYKPKGIRIISLAPSVVQLELERGQWKEKQKMVKNAVANMVLVACSPYGEHISCEPIMLDGGESIG</sequence>
<dbReference type="PRINTS" id="PR00080">
    <property type="entry name" value="SDRFAMILY"/>
</dbReference>
<evidence type="ECO:0000313" key="3">
    <source>
        <dbReference type="EMBL" id="UOF90424.1"/>
    </source>
</evidence>
<dbReference type="PANTHER" id="PTHR42879">
    <property type="entry name" value="3-OXOACYL-(ACYL-CARRIER-PROTEIN) REDUCTASE"/>
    <property type="match status" value="1"/>
</dbReference>
<dbReference type="Gene3D" id="3.40.50.720">
    <property type="entry name" value="NAD(P)-binding Rossmann-like Domain"/>
    <property type="match status" value="1"/>
</dbReference>
<evidence type="ECO:0000256" key="2">
    <source>
        <dbReference type="RuleBase" id="RU000363"/>
    </source>
</evidence>
<dbReference type="EMBL" id="CP089291">
    <property type="protein sequence ID" value="UOF90424.1"/>
    <property type="molecule type" value="Genomic_DNA"/>
</dbReference>
<accession>A0ABY4CKA5</accession>
<keyword evidence="4" id="KW-1185">Reference proteome</keyword>
<dbReference type="InterPro" id="IPR050259">
    <property type="entry name" value="SDR"/>
</dbReference>
<reference evidence="3" key="1">
    <citation type="submission" date="2021-12" db="EMBL/GenBank/DDBJ databases">
        <title>Alicyclobacillaceae gen. nov., sp. nov., isolated from chalcocite enrichment system.</title>
        <authorList>
            <person name="Jiang Z."/>
        </authorList>
    </citation>
    <scope>NUCLEOTIDE SEQUENCE</scope>
    <source>
        <strain evidence="3">MYW30-H2</strain>
    </source>
</reference>
<proteinExistence type="inferred from homology"/>
<dbReference type="Pfam" id="PF00106">
    <property type="entry name" value="adh_short"/>
    <property type="match status" value="1"/>
</dbReference>
<comment type="similarity">
    <text evidence="1 2">Belongs to the short-chain dehydrogenases/reductases (SDR) family.</text>
</comment>
<dbReference type="Proteomes" id="UP000830167">
    <property type="component" value="Chromosome"/>
</dbReference>
<name>A0ABY4CKA5_9BACL</name>
<dbReference type="PANTHER" id="PTHR42879:SF2">
    <property type="entry name" value="3-OXOACYL-[ACYL-CARRIER-PROTEIN] REDUCTASE FABG"/>
    <property type="match status" value="1"/>
</dbReference>
<evidence type="ECO:0000313" key="4">
    <source>
        <dbReference type="Proteomes" id="UP000830167"/>
    </source>
</evidence>
<dbReference type="InterPro" id="IPR002347">
    <property type="entry name" value="SDR_fam"/>
</dbReference>
<dbReference type="PRINTS" id="PR00081">
    <property type="entry name" value="GDHRDH"/>
</dbReference>
<dbReference type="CDD" id="cd05233">
    <property type="entry name" value="SDR_c"/>
    <property type="match status" value="1"/>
</dbReference>
<protein>
    <submittedName>
        <fullName evidence="3">SDR family NAD(P)-dependent oxidoreductase</fullName>
    </submittedName>
</protein>
<evidence type="ECO:0000256" key="1">
    <source>
        <dbReference type="ARBA" id="ARBA00006484"/>
    </source>
</evidence>
<dbReference type="SUPFAM" id="SSF51735">
    <property type="entry name" value="NAD(P)-binding Rossmann-fold domains"/>
    <property type="match status" value="1"/>
</dbReference>